<evidence type="ECO:0000313" key="2">
    <source>
        <dbReference type="Proteomes" id="UP001189429"/>
    </source>
</evidence>
<dbReference type="Proteomes" id="UP001189429">
    <property type="component" value="Unassembled WGS sequence"/>
</dbReference>
<evidence type="ECO:0008006" key="3">
    <source>
        <dbReference type="Google" id="ProtNLM"/>
    </source>
</evidence>
<sequence>MRIAFPSAFTPPSPCGQARAFCSMQLATIRMGTTATRLVPVRPHRVLSASISIRCPRLHQRLHQRLHHDVTDGSSPSSFYPCACGSAVCEGTELCSTGSCAPLEALTVAWPCSFPGIGSGYFSLSGVSASGAPVYRNADGSYLYWDASCDGTGDHNGNQWIMDNEAPSTTALMHLDGDGDCVYLGHHDSSASHRVPLGNSTWAVLCDGNIADATVGVAYHAGPAPTPAPTLEPGAPCACGSPCGGFAYVDIDGDGCIGLAEAASVDGLGAGLVKMDTNGDGCVSQEECATSDKSYLIPSFTAPGTAECDYGFYVPEGASVCQMCPTGETRRRRSTHCTECPAGKLDLGDFDNCISGAYLLEPLEPGNTVLVTNTDVDESGALVMAGSVVQVATRNPGFYQRLTINDVISDTRNLSARLSAEERAELGSGAVTFNVSLTPSQYTFAMYDPVIKICSGTASTDFSEHYPCGCGSSICQFGERCDLSCHGAYPTSDVLAGSAYGQGGCCVGPAAAVLPTPAPTISATGDPHLVNLQGEHFDVNQVGEFTLLRIPEDAGSPAELELKATVLPEHGKPCTTYITEVEISGTWLGGKVVQVRTGRRPRASLAGSWACGW</sequence>
<gene>
    <name evidence="1" type="ORF">PCOR1329_LOCUS41626</name>
</gene>
<proteinExistence type="predicted"/>
<reference evidence="1" key="1">
    <citation type="submission" date="2023-10" db="EMBL/GenBank/DDBJ databases">
        <authorList>
            <person name="Chen Y."/>
            <person name="Shah S."/>
            <person name="Dougan E. K."/>
            <person name="Thang M."/>
            <person name="Chan C."/>
        </authorList>
    </citation>
    <scope>NUCLEOTIDE SEQUENCE [LARGE SCALE GENOMIC DNA]</scope>
</reference>
<keyword evidence="2" id="KW-1185">Reference proteome</keyword>
<protein>
    <recommendedName>
        <fullName evidence="3">EF-hand domain-containing protein</fullName>
    </recommendedName>
</protein>
<organism evidence="1 2">
    <name type="scientific">Prorocentrum cordatum</name>
    <dbReference type="NCBI Taxonomy" id="2364126"/>
    <lineage>
        <taxon>Eukaryota</taxon>
        <taxon>Sar</taxon>
        <taxon>Alveolata</taxon>
        <taxon>Dinophyceae</taxon>
        <taxon>Prorocentrales</taxon>
        <taxon>Prorocentraceae</taxon>
        <taxon>Prorocentrum</taxon>
    </lineage>
</organism>
<dbReference type="Gene3D" id="1.10.238.10">
    <property type="entry name" value="EF-hand"/>
    <property type="match status" value="1"/>
</dbReference>
<comment type="caution">
    <text evidence="1">The sequence shown here is derived from an EMBL/GenBank/DDBJ whole genome shotgun (WGS) entry which is preliminary data.</text>
</comment>
<accession>A0ABN9TRG9</accession>
<evidence type="ECO:0000313" key="1">
    <source>
        <dbReference type="EMBL" id="CAK0848750.1"/>
    </source>
</evidence>
<name>A0ABN9TRG9_9DINO</name>
<dbReference type="EMBL" id="CAUYUJ010015006">
    <property type="protein sequence ID" value="CAK0848750.1"/>
    <property type="molecule type" value="Genomic_DNA"/>
</dbReference>